<keyword evidence="2" id="KW-0813">Transport</keyword>
<dbReference type="SUPFAM" id="SSF74788">
    <property type="entry name" value="Cullin repeat-like"/>
    <property type="match status" value="1"/>
</dbReference>
<reference evidence="4" key="1">
    <citation type="submission" date="2020-07" db="EMBL/GenBank/DDBJ databases">
        <title>Genome sequence and genetic diversity analysis of an under-domesticated orphan crop, white fonio (Digitaria exilis).</title>
        <authorList>
            <person name="Bennetzen J.L."/>
            <person name="Chen S."/>
            <person name="Ma X."/>
            <person name="Wang X."/>
            <person name="Yssel A.E.J."/>
            <person name="Chaluvadi S.R."/>
            <person name="Johnson M."/>
            <person name="Gangashetty P."/>
            <person name="Hamidou F."/>
            <person name="Sanogo M.D."/>
            <person name="Zwaenepoel A."/>
            <person name="Wallace J."/>
            <person name="Van De Peer Y."/>
            <person name="Van Deynze A."/>
        </authorList>
    </citation>
    <scope>NUCLEOTIDE SEQUENCE</scope>
    <source>
        <tissue evidence="4">Leaves</tissue>
    </source>
</reference>
<evidence type="ECO:0000259" key="3">
    <source>
        <dbReference type="Pfam" id="PF03081"/>
    </source>
</evidence>
<comment type="similarity">
    <text evidence="1">Belongs to the EXO70 family.</text>
</comment>
<dbReference type="InterPro" id="IPR046364">
    <property type="entry name" value="Exo70_C"/>
</dbReference>
<evidence type="ECO:0000256" key="2">
    <source>
        <dbReference type="ARBA" id="ARBA00022448"/>
    </source>
</evidence>
<gene>
    <name evidence="4" type="ORF">HU200_049207</name>
</gene>
<feature type="domain" description="Exocyst complex subunit Exo70 C-terminal" evidence="3">
    <location>
        <begin position="89"/>
        <end position="131"/>
    </location>
</feature>
<comment type="caution">
    <text evidence="4">The sequence shown here is derived from an EMBL/GenBank/DDBJ whole genome shotgun (WGS) entry which is preliminary data.</text>
</comment>
<proteinExistence type="inferred from homology"/>
<accession>A0A835B506</accession>
<dbReference type="GO" id="GO:0005546">
    <property type="term" value="F:phosphatidylinositol-4,5-bisphosphate binding"/>
    <property type="evidence" value="ECO:0007669"/>
    <property type="project" value="InterPro"/>
</dbReference>
<dbReference type="Gene3D" id="1.20.1280.170">
    <property type="entry name" value="Exocyst complex component Exo70"/>
    <property type="match status" value="1"/>
</dbReference>
<dbReference type="Pfam" id="PF03081">
    <property type="entry name" value="Exo70_C"/>
    <property type="match status" value="1"/>
</dbReference>
<dbReference type="GO" id="GO:0006887">
    <property type="term" value="P:exocytosis"/>
    <property type="evidence" value="ECO:0007669"/>
    <property type="project" value="InterPro"/>
</dbReference>
<evidence type="ECO:0000313" key="5">
    <source>
        <dbReference type="Proteomes" id="UP000636709"/>
    </source>
</evidence>
<dbReference type="Proteomes" id="UP000636709">
    <property type="component" value="Unassembled WGS sequence"/>
</dbReference>
<organism evidence="4 5">
    <name type="scientific">Digitaria exilis</name>
    <dbReference type="NCBI Taxonomy" id="1010633"/>
    <lineage>
        <taxon>Eukaryota</taxon>
        <taxon>Viridiplantae</taxon>
        <taxon>Streptophyta</taxon>
        <taxon>Embryophyta</taxon>
        <taxon>Tracheophyta</taxon>
        <taxon>Spermatophyta</taxon>
        <taxon>Magnoliopsida</taxon>
        <taxon>Liliopsida</taxon>
        <taxon>Poales</taxon>
        <taxon>Poaceae</taxon>
        <taxon>PACMAD clade</taxon>
        <taxon>Panicoideae</taxon>
        <taxon>Panicodae</taxon>
        <taxon>Paniceae</taxon>
        <taxon>Anthephorinae</taxon>
        <taxon>Digitaria</taxon>
    </lineage>
</organism>
<dbReference type="AlphaFoldDB" id="A0A835B506"/>
<name>A0A835B506_9POAL</name>
<protein>
    <recommendedName>
        <fullName evidence="3">Exocyst complex subunit Exo70 C-terminal domain-containing protein</fullName>
    </recommendedName>
</protein>
<sequence length="145" mass="16361">MSRGKACPKTCCIIIQRPEPEVPIPNQQLIFHMAAGVSNNFSLGIPHASPRPQNRQLHRNIPAIVMGTGVVMPYNSTPLCMGRYSSPAKFEVEFQKTYGAQKLWKVPEPKRRRRLRVAVIEKVIPSFTNTWSTTISAPQESLHRI</sequence>
<dbReference type="EMBL" id="JACEFO010002216">
    <property type="protein sequence ID" value="KAF8672869.1"/>
    <property type="molecule type" value="Genomic_DNA"/>
</dbReference>
<dbReference type="OrthoDB" id="642550at2759"/>
<dbReference type="InterPro" id="IPR016159">
    <property type="entry name" value="Cullin_repeat-like_dom_sf"/>
</dbReference>
<evidence type="ECO:0000256" key="1">
    <source>
        <dbReference type="ARBA" id="ARBA00006756"/>
    </source>
</evidence>
<dbReference type="GO" id="GO:0000145">
    <property type="term" value="C:exocyst"/>
    <property type="evidence" value="ECO:0007669"/>
    <property type="project" value="InterPro"/>
</dbReference>
<evidence type="ECO:0000313" key="4">
    <source>
        <dbReference type="EMBL" id="KAF8672869.1"/>
    </source>
</evidence>
<keyword evidence="5" id="KW-1185">Reference proteome</keyword>